<dbReference type="InterPro" id="IPR018060">
    <property type="entry name" value="HTH_AraC"/>
</dbReference>
<dbReference type="Proteomes" id="UP000218151">
    <property type="component" value="Unassembled WGS sequence"/>
</dbReference>
<protein>
    <recommendedName>
        <fullName evidence="5">HTH araC/xylS-type domain-containing protein</fullName>
    </recommendedName>
</protein>
<keyword evidence="4" id="KW-0804">Transcription</keyword>
<dbReference type="EMBL" id="NSLI01000003">
    <property type="protein sequence ID" value="PAX08328.1"/>
    <property type="molecule type" value="Genomic_DNA"/>
</dbReference>
<dbReference type="SUPFAM" id="SSF51215">
    <property type="entry name" value="Regulatory protein AraC"/>
    <property type="match status" value="1"/>
</dbReference>
<dbReference type="InterPro" id="IPR014710">
    <property type="entry name" value="RmlC-like_jellyroll"/>
</dbReference>
<comment type="caution">
    <text evidence="6">The sequence shown here is derived from an EMBL/GenBank/DDBJ whole genome shotgun (WGS) entry which is preliminary data.</text>
</comment>
<evidence type="ECO:0000256" key="4">
    <source>
        <dbReference type="ARBA" id="ARBA00023163"/>
    </source>
</evidence>
<reference evidence="7" key="1">
    <citation type="submission" date="2017-09" db="EMBL/GenBank/DDBJ databases">
        <authorList>
            <person name="Feng G."/>
            <person name="Zhu H."/>
        </authorList>
    </citation>
    <scope>NUCLEOTIDE SEQUENCE [LARGE SCALE GENOMIC DNA]</scope>
    <source>
        <strain evidence="7">1PNM-20</strain>
    </source>
</reference>
<keyword evidence="2" id="KW-0805">Transcription regulation</keyword>
<name>A0A2A2SGI0_9SPHN</name>
<keyword evidence="1" id="KW-0963">Cytoplasm</keyword>
<feature type="domain" description="HTH araC/xylS-type" evidence="5">
    <location>
        <begin position="196"/>
        <end position="294"/>
    </location>
</feature>
<dbReference type="SUPFAM" id="SSF46689">
    <property type="entry name" value="Homeodomain-like"/>
    <property type="match status" value="1"/>
</dbReference>
<evidence type="ECO:0000256" key="2">
    <source>
        <dbReference type="ARBA" id="ARBA00023015"/>
    </source>
</evidence>
<sequence>METAPPIAPICRSCQACAMLPAQPDFAETQTVGPDTREQYVVASPGGPLGERPIVSAGVSLARPGFRFVRRRPRQAAVLCCFGGEGEVWVDGRWRPCRRGQAYVLPAKSGHAYRAGARWTVGWATYGRGAGTLPVAAETSPLLLEFDPEPLRAALLGLVREARGAADPVAVRHWSELVHLHLERLLRRPGRERRLDRLWAKVEADPARPWNVPTLAAELGLSEERLRQLSAADLGRSPMRHVAHLRLTRAAHLLRASDMSAERIAEEVGYADPAGFSRAFRRWSGLPPRSYRNGGDFAV</sequence>
<accession>A0A2A2SGI0</accession>
<proteinExistence type="predicted"/>
<dbReference type="PROSITE" id="PS01124">
    <property type="entry name" value="HTH_ARAC_FAMILY_2"/>
    <property type="match status" value="1"/>
</dbReference>
<evidence type="ECO:0000313" key="7">
    <source>
        <dbReference type="Proteomes" id="UP000218151"/>
    </source>
</evidence>
<dbReference type="GO" id="GO:0043565">
    <property type="term" value="F:sequence-specific DNA binding"/>
    <property type="evidence" value="ECO:0007669"/>
    <property type="project" value="InterPro"/>
</dbReference>
<dbReference type="SMART" id="SM00342">
    <property type="entry name" value="HTH_ARAC"/>
    <property type="match status" value="1"/>
</dbReference>
<dbReference type="InterPro" id="IPR003313">
    <property type="entry name" value="AraC-bd"/>
</dbReference>
<evidence type="ECO:0000256" key="3">
    <source>
        <dbReference type="ARBA" id="ARBA00023125"/>
    </source>
</evidence>
<dbReference type="GO" id="GO:0003700">
    <property type="term" value="F:DNA-binding transcription factor activity"/>
    <property type="evidence" value="ECO:0007669"/>
    <property type="project" value="InterPro"/>
</dbReference>
<evidence type="ECO:0000313" key="6">
    <source>
        <dbReference type="EMBL" id="PAX08328.1"/>
    </source>
</evidence>
<dbReference type="Gene3D" id="1.10.10.60">
    <property type="entry name" value="Homeodomain-like"/>
    <property type="match status" value="1"/>
</dbReference>
<evidence type="ECO:0000259" key="5">
    <source>
        <dbReference type="PROSITE" id="PS01124"/>
    </source>
</evidence>
<dbReference type="Pfam" id="PF12833">
    <property type="entry name" value="HTH_18"/>
    <property type="match status" value="1"/>
</dbReference>
<keyword evidence="7" id="KW-1185">Reference proteome</keyword>
<dbReference type="InterPro" id="IPR050204">
    <property type="entry name" value="AraC_XylS_family_regulators"/>
</dbReference>
<evidence type="ECO:0000256" key="1">
    <source>
        <dbReference type="ARBA" id="ARBA00022490"/>
    </source>
</evidence>
<dbReference type="InterPro" id="IPR037923">
    <property type="entry name" value="HTH-like"/>
</dbReference>
<dbReference type="PANTHER" id="PTHR46796:SF13">
    <property type="entry name" value="HTH-TYPE TRANSCRIPTIONAL ACTIVATOR RHAS"/>
    <property type="match status" value="1"/>
</dbReference>
<dbReference type="Pfam" id="PF02311">
    <property type="entry name" value="AraC_binding"/>
    <property type="match status" value="1"/>
</dbReference>
<dbReference type="PANTHER" id="PTHR46796">
    <property type="entry name" value="HTH-TYPE TRANSCRIPTIONAL ACTIVATOR RHAS-RELATED"/>
    <property type="match status" value="1"/>
</dbReference>
<dbReference type="Gene3D" id="2.60.120.10">
    <property type="entry name" value="Jelly Rolls"/>
    <property type="match status" value="1"/>
</dbReference>
<dbReference type="AlphaFoldDB" id="A0A2A2SGI0"/>
<dbReference type="InterPro" id="IPR009057">
    <property type="entry name" value="Homeodomain-like_sf"/>
</dbReference>
<keyword evidence="3" id="KW-0238">DNA-binding</keyword>
<gene>
    <name evidence="6" type="ORF">CKY28_08845</name>
</gene>
<organism evidence="6 7">
    <name type="scientific">Sphingomonas lenta</name>
    <dbReference type="NCBI Taxonomy" id="1141887"/>
    <lineage>
        <taxon>Bacteria</taxon>
        <taxon>Pseudomonadati</taxon>
        <taxon>Pseudomonadota</taxon>
        <taxon>Alphaproteobacteria</taxon>
        <taxon>Sphingomonadales</taxon>
        <taxon>Sphingomonadaceae</taxon>
        <taxon>Sphingomonas</taxon>
    </lineage>
</organism>